<dbReference type="EMBL" id="CP029190">
    <property type="protein sequence ID" value="QES47304.1"/>
    <property type="molecule type" value="Genomic_DNA"/>
</dbReference>
<proteinExistence type="predicted"/>
<evidence type="ECO:0000313" key="2">
    <source>
        <dbReference type="Proteomes" id="UP000325211"/>
    </source>
</evidence>
<accession>A0A5P2CWM3</accession>
<protein>
    <submittedName>
        <fullName evidence="1">Uncharacterized protein</fullName>
    </submittedName>
</protein>
<sequence length="61" mass="6833">MIIIDDPGDRSQTAWMLRWAQVFPCADLGWKEVGLMTVAVIAAVRSDIRYIPDFLRAPGQA</sequence>
<reference evidence="1 2" key="1">
    <citation type="submission" date="2018-05" db="EMBL/GenBank/DDBJ databases">
        <title>Streptomyces venezuelae.</title>
        <authorList>
            <person name="Kim W."/>
            <person name="Lee N."/>
            <person name="Cho B.-K."/>
        </authorList>
    </citation>
    <scope>NUCLEOTIDE SEQUENCE [LARGE SCALE GENOMIC DNA]</scope>
    <source>
        <strain evidence="1 2">ATCC 21782</strain>
    </source>
</reference>
<name>A0A5P2CWM3_STRVZ</name>
<dbReference type="AlphaFoldDB" id="A0A5P2CWM3"/>
<evidence type="ECO:0000313" key="1">
    <source>
        <dbReference type="EMBL" id="QES47304.1"/>
    </source>
</evidence>
<organism evidence="1 2">
    <name type="scientific">Streptomyces venezuelae</name>
    <dbReference type="NCBI Taxonomy" id="54571"/>
    <lineage>
        <taxon>Bacteria</taxon>
        <taxon>Bacillati</taxon>
        <taxon>Actinomycetota</taxon>
        <taxon>Actinomycetes</taxon>
        <taxon>Kitasatosporales</taxon>
        <taxon>Streptomycetaceae</taxon>
        <taxon>Streptomyces</taxon>
    </lineage>
</organism>
<dbReference type="RefSeq" id="WP_150206344.1">
    <property type="nucleotide sequence ID" value="NZ_CP029190.1"/>
</dbReference>
<gene>
    <name evidence="1" type="ORF">DEJ50_05150</name>
</gene>
<dbReference type="Proteomes" id="UP000325211">
    <property type="component" value="Chromosome"/>
</dbReference>